<evidence type="ECO:0000256" key="1">
    <source>
        <dbReference type="SAM" id="MobiDB-lite"/>
    </source>
</evidence>
<dbReference type="EMBL" id="JAUIRO010000002">
    <property type="protein sequence ID" value="KAK0727524.1"/>
    <property type="molecule type" value="Genomic_DNA"/>
</dbReference>
<gene>
    <name evidence="2" type="ORF">B0T26DRAFT_868802</name>
</gene>
<dbReference type="GeneID" id="85331145"/>
<name>A0AA40B4M9_9PEZI</name>
<evidence type="ECO:0000313" key="3">
    <source>
        <dbReference type="Proteomes" id="UP001172101"/>
    </source>
</evidence>
<proteinExistence type="predicted"/>
<dbReference type="AlphaFoldDB" id="A0AA40B4M9"/>
<protein>
    <submittedName>
        <fullName evidence="2">Uncharacterized protein</fullName>
    </submittedName>
</protein>
<sequence length="319" mass="36100">MSQSVLLPPFLSNDPMEGDPPCSWSDFLEPKLRCFPRPDDAKLPHLECLGNGIEGLVAKLQFDDGGQVFALKIFFDSEPIDQSSMEARVKTIWSLEREARTVAILEKVCAGLRQSSPLPINVLAHKRSPDDAIEYLPSLLKGDGIESSTRCPGIRESRAAEIAYLNRSAAIPGWDRKDYRDHRGSLEFHREAGHFALVYEYIPAAKTEMDPVKRQLDFFSQIGFGRCQPMNPCNWQGPGFLIDFGDYNTPIDEWFSKINYRAHREDPEAIVDPTAYDRRMDELWEAEKERNGGKGDLLTDDDGQKISHTWMPPKQSPGN</sequence>
<accession>A0AA40B4M9</accession>
<dbReference type="RefSeq" id="XP_060300379.1">
    <property type="nucleotide sequence ID" value="XM_060447875.1"/>
</dbReference>
<feature type="region of interest" description="Disordered" evidence="1">
    <location>
        <begin position="286"/>
        <end position="319"/>
    </location>
</feature>
<evidence type="ECO:0000313" key="2">
    <source>
        <dbReference type="EMBL" id="KAK0727524.1"/>
    </source>
</evidence>
<dbReference type="Proteomes" id="UP001172101">
    <property type="component" value="Unassembled WGS sequence"/>
</dbReference>
<reference evidence="2" key="1">
    <citation type="submission" date="2023-06" db="EMBL/GenBank/DDBJ databases">
        <title>Genome-scale phylogeny and comparative genomics of the fungal order Sordariales.</title>
        <authorList>
            <consortium name="Lawrence Berkeley National Laboratory"/>
            <person name="Hensen N."/>
            <person name="Bonometti L."/>
            <person name="Westerberg I."/>
            <person name="Brannstrom I.O."/>
            <person name="Guillou S."/>
            <person name="Cros-Aarteil S."/>
            <person name="Calhoun S."/>
            <person name="Haridas S."/>
            <person name="Kuo A."/>
            <person name="Mondo S."/>
            <person name="Pangilinan J."/>
            <person name="Riley R."/>
            <person name="LaButti K."/>
            <person name="Andreopoulos B."/>
            <person name="Lipzen A."/>
            <person name="Chen C."/>
            <person name="Yanf M."/>
            <person name="Daum C."/>
            <person name="Ng V."/>
            <person name="Clum A."/>
            <person name="Steindorff A."/>
            <person name="Ohm R."/>
            <person name="Martin F."/>
            <person name="Silar P."/>
            <person name="Natvig D."/>
            <person name="Lalanne C."/>
            <person name="Gautier V."/>
            <person name="Ament-velasquez S.L."/>
            <person name="Kruys A."/>
            <person name="Hutchinson M.I."/>
            <person name="Powell A.J."/>
            <person name="Barry K."/>
            <person name="Miller A.N."/>
            <person name="Grigoriev I.V."/>
            <person name="Debuchy R."/>
            <person name="Gladieux P."/>
            <person name="Thoren M.H."/>
            <person name="Johannesson H."/>
        </authorList>
    </citation>
    <scope>NUCLEOTIDE SEQUENCE</scope>
    <source>
        <strain evidence="2">SMH2392-1A</strain>
    </source>
</reference>
<organism evidence="2 3">
    <name type="scientific">Lasiosphaeria miniovina</name>
    <dbReference type="NCBI Taxonomy" id="1954250"/>
    <lineage>
        <taxon>Eukaryota</taxon>
        <taxon>Fungi</taxon>
        <taxon>Dikarya</taxon>
        <taxon>Ascomycota</taxon>
        <taxon>Pezizomycotina</taxon>
        <taxon>Sordariomycetes</taxon>
        <taxon>Sordariomycetidae</taxon>
        <taxon>Sordariales</taxon>
        <taxon>Lasiosphaeriaceae</taxon>
        <taxon>Lasiosphaeria</taxon>
    </lineage>
</organism>
<comment type="caution">
    <text evidence="2">The sequence shown here is derived from an EMBL/GenBank/DDBJ whole genome shotgun (WGS) entry which is preliminary data.</text>
</comment>
<keyword evidence="3" id="KW-1185">Reference proteome</keyword>